<dbReference type="GO" id="GO:0016625">
    <property type="term" value="F:oxidoreductase activity, acting on the aldehyde or oxo group of donors, iron-sulfur protein as acceptor"/>
    <property type="evidence" value="ECO:0007669"/>
    <property type="project" value="InterPro"/>
</dbReference>
<reference evidence="11" key="1">
    <citation type="submission" date="2010-08" db="EMBL/GenBank/DDBJ databases">
        <title>Quorum sensing in methanogenic archaeon.</title>
        <authorList>
            <person name="Zhang G."/>
            <person name="Zhang F."/>
            <person name="Guo X."/>
            <person name="Ding G."/>
            <person name="Zhu J."/>
            <person name="Zhou L."/>
            <person name="Cai S."/>
            <person name="Liu X."/>
            <person name="Luo Y."/>
            <person name="Shi W."/>
            <person name="Dong X."/>
        </authorList>
    </citation>
    <scope>NUCLEOTIDE SEQUENCE</scope>
    <source>
        <strain evidence="11">6Ac</strain>
    </source>
</reference>
<comment type="cofactor">
    <cofactor evidence="1">
        <name>[4Fe-4S] cluster</name>
        <dbReference type="ChEBI" id="CHEBI:49883"/>
    </cofactor>
</comment>
<evidence type="ECO:0000256" key="2">
    <source>
        <dbReference type="ARBA" id="ARBA00011595"/>
    </source>
</evidence>
<dbReference type="GO" id="GO:0046872">
    <property type="term" value="F:metal ion binding"/>
    <property type="evidence" value="ECO:0007669"/>
    <property type="project" value="UniProtKB-KW"/>
</dbReference>
<dbReference type="GO" id="GO:0051539">
    <property type="term" value="F:4 iron, 4 sulfur cluster binding"/>
    <property type="evidence" value="ECO:0007669"/>
    <property type="project" value="UniProtKB-KW"/>
</dbReference>
<dbReference type="InterPro" id="IPR011898">
    <property type="entry name" value="PorD_KorD"/>
</dbReference>
<keyword evidence="8" id="KW-0408">Iron</keyword>
<dbReference type="PROSITE" id="PS51379">
    <property type="entry name" value="4FE4S_FER_2"/>
    <property type="match status" value="2"/>
</dbReference>
<dbReference type="SUPFAM" id="SSF54862">
    <property type="entry name" value="4Fe-4S ferredoxins"/>
    <property type="match status" value="1"/>
</dbReference>
<sequence>MTRCEVRMVVEPGSSEITKTGAWRTFVPVFDHAKCIKCSLCEIYCPESCIHQIDGNFVPDLDYCKGCSVCAHECPRGAITMVLEEK</sequence>
<evidence type="ECO:0000256" key="5">
    <source>
        <dbReference type="ARBA" id="ARBA00022723"/>
    </source>
</evidence>
<evidence type="ECO:0000256" key="4">
    <source>
        <dbReference type="ARBA" id="ARBA00022485"/>
    </source>
</evidence>
<name>E5KJZ1_9EURY</name>
<dbReference type="RefSeq" id="WP_014587746.1">
    <property type="nucleotide sequence ID" value="NC_017527.1"/>
</dbReference>
<dbReference type="EMBL" id="HQ188263">
    <property type="protein sequence ID" value="ADQ42381.1"/>
    <property type="molecule type" value="Genomic_DNA"/>
</dbReference>
<evidence type="ECO:0000256" key="1">
    <source>
        <dbReference type="ARBA" id="ARBA00001966"/>
    </source>
</evidence>
<dbReference type="PROSITE" id="PS00198">
    <property type="entry name" value="4FE4S_FER_1"/>
    <property type="match status" value="1"/>
</dbReference>
<dbReference type="Gene3D" id="3.30.70.20">
    <property type="match status" value="1"/>
</dbReference>
<keyword evidence="4" id="KW-0004">4Fe-4S</keyword>
<keyword evidence="9" id="KW-0411">Iron-sulfur</keyword>
<evidence type="ECO:0000313" key="11">
    <source>
        <dbReference type="EMBL" id="ADQ42381.1"/>
    </source>
</evidence>
<keyword evidence="7" id="KW-0249">Electron transport</keyword>
<evidence type="ECO:0000256" key="7">
    <source>
        <dbReference type="ARBA" id="ARBA00022982"/>
    </source>
</evidence>
<dbReference type="GeneID" id="12511396"/>
<feature type="domain" description="4Fe-4S ferredoxin-type" evidence="10">
    <location>
        <begin position="26"/>
        <end position="55"/>
    </location>
</feature>
<dbReference type="InterPro" id="IPR017896">
    <property type="entry name" value="4Fe4S_Fe-S-bd"/>
</dbReference>
<feature type="domain" description="4Fe-4S ferredoxin-type" evidence="10">
    <location>
        <begin position="57"/>
        <end position="84"/>
    </location>
</feature>
<evidence type="ECO:0000259" key="10">
    <source>
        <dbReference type="PROSITE" id="PS51379"/>
    </source>
</evidence>
<proteinExistence type="predicted"/>
<dbReference type="PANTHER" id="PTHR43724">
    <property type="entry name" value="PYRUVATE SYNTHASE SUBUNIT PORD"/>
    <property type="match status" value="1"/>
</dbReference>
<keyword evidence="3" id="KW-0813">Transport</keyword>
<keyword evidence="6" id="KW-0677">Repeat</keyword>
<dbReference type="Pfam" id="PF00037">
    <property type="entry name" value="Fer4"/>
    <property type="match status" value="2"/>
</dbReference>
<protein>
    <submittedName>
        <fullName evidence="11">Pyruvate:ferredoxin oxidoreductase subunit D</fullName>
    </submittedName>
</protein>
<dbReference type="AlphaFoldDB" id="E5KJZ1"/>
<dbReference type="OMA" id="GWKDIPI"/>
<dbReference type="InterPro" id="IPR017900">
    <property type="entry name" value="4Fe4S_Fe_S_CS"/>
</dbReference>
<dbReference type="PANTHER" id="PTHR43724:SF1">
    <property type="entry name" value="PYRUVATE SYNTHASE SUBUNIT PORD"/>
    <property type="match status" value="1"/>
</dbReference>
<evidence type="ECO:0000256" key="8">
    <source>
        <dbReference type="ARBA" id="ARBA00023004"/>
    </source>
</evidence>
<organism evidence="11">
    <name type="scientific">Methanothrix harundinacea</name>
    <dbReference type="NCBI Taxonomy" id="301375"/>
    <lineage>
        <taxon>Archaea</taxon>
        <taxon>Methanobacteriati</taxon>
        <taxon>Methanobacteriota</taxon>
        <taxon>Stenosarchaea group</taxon>
        <taxon>Methanomicrobia</taxon>
        <taxon>Methanotrichales</taxon>
        <taxon>Methanotrichaceae</taxon>
        <taxon>Methanothrix</taxon>
    </lineage>
</organism>
<dbReference type="NCBIfam" id="TIGR02179">
    <property type="entry name" value="PorD_KorD"/>
    <property type="match status" value="1"/>
</dbReference>
<keyword evidence="11" id="KW-0670">Pyruvate</keyword>
<accession>E5KJZ1</accession>
<evidence type="ECO:0000256" key="3">
    <source>
        <dbReference type="ARBA" id="ARBA00022448"/>
    </source>
</evidence>
<evidence type="ECO:0000256" key="6">
    <source>
        <dbReference type="ARBA" id="ARBA00022737"/>
    </source>
</evidence>
<comment type="subunit">
    <text evidence="2">Heterotetramer of one alpha, one beta, one delta and one gamma chain.</text>
</comment>
<keyword evidence="5" id="KW-0479">Metal-binding</keyword>
<evidence type="ECO:0000256" key="9">
    <source>
        <dbReference type="ARBA" id="ARBA00023014"/>
    </source>
</evidence>